<accession>A0AAD0L860</accession>
<protein>
    <recommendedName>
        <fullName evidence="3">DUF3077 domain-containing protein</fullName>
    </recommendedName>
</protein>
<dbReference type="EMBL" id="CP030750">
    <property type="protein sequence ID" value="AXA25888.1"/>
    <property type="molecule type" value="Genomic_DNA"/>
</dbReference>
<name>A0AAD0L860_PSEPU</name>
<dbReference type="InterPro" id="IPR021427">
    <property type="entry name" value="DUF3077"/>
</dbReference>
<evidence type="ECO:0000313" key="1">
    <source>
        <dbReference type="EMBL" id="AXA25888.1"/>
    </source>
</evidence>
<proteinExistence type="predicted"/>
<reference evidence="1 2" key="1">
    <citation type="submission" date="2018-06" db="EMBL/GenBank/DDBJ databases">
        <title>The genome of Pseudomonas putida NX-1, a lignin degrader.</title>
        <authorList>
            <person name="Xu Z."/>
        </authorList>
    </citation>
    <scope>NUCLEOTIDE SEQUENCE [LARGE SCALE GENOMIC DNA]</scope>
    <source>
        <strain evidence="1 2">NX-1</strain>
    </source>
</reference>
<sequence>MNEGTTPGIATALGIFRVQPGIPVGQAFDEVSLLLGCVRDLSEMGDESITPAAMVALRYLSAMAKALMNDLEVARNHSP</sequence>
<dbReference type="AlphaFoldDB" id="A0AAD0L860"/>
<dbReference type="Proteomes" id="UP000251617">
    <property type="component" value="Chromosome"/>
</dbReference>
<organism evidence="1 2">
    <name type="scientific">Pseudomonas putida</name>
    <name type="common">Arthrobacter siderocapsulatus</name>
    <dbReference type="NCBI Taxonomy" id="303"/>
    <lineage>
        <taxon>Bacteria</taxon>
        <taxon>Pseudomonadati</taxon>
        <taxon>Pseudomonadota</taxon>
        <taxon>Gammaproteobacteria</taxon>
        <taxon>Pseudomonadales</taxon>
        <taxon>Pseudomonadaceae</taxon>
        <taxon>Pseudomonas</taxon>
    </lineage>
</organism>
<gene>
    <name evidence="1" type="ORF">C1S65_17870</name>
</gene>
<evidence type="ECO:0008006" key="3">
    <source>
        <dbReference type="Google" id="ProtNLM"/>
    </source>
</evidence>
<evidence type="ECO:0000313" key="2">
    <source>
        <dbReference type="Proteomes" id="UP000251617"/>
    </source>
</evidence>
<dbReference type="Pfam" id="PF11275">
    <property type="entry name" value="DUF3077"/>
    <property type="match status" value="1"/>
</dbReference>
<dbReference type="RefSeq" id="WP_112898765.1">
    <property type="nucleotide sequence ID" value="NZ_CP030750.1"/>
</dbReference>